<protein>
    <submittedName>
        <fullName evidence="1">Uncharacterized protein</fullName>
    </submittedName>
</protein>
<keyword evidence="2" id="KW-1185">Reference proteome</keyword>
<proteinExistence type="predicted"/>
<dbReference type="EMBL" id="JBEFKJ010000008">
    <property type="protein sequence ID" value="KAL2044866.1"/>
    <property type="molecule type" value="Genomic_DNA"/>
</dbReference>
<reference evidence="1 2" key="1">
    <citation type="submission" date="2024-09" db="EMBL/GenBank/DDBJ databases">
        <title>Rethinking Asexuality: The Enigmatic Case of Functional Sexual Genes in Lepraria (Stereocaulaceae).</title>
        <authorList>
            <person name="Doellman M."/>
            <person name="Sun Y."/>
            <person name="Barcenas-Pena A."/>
            <person name="Lumbsch H.T."/>
            <person name="Grewe F."/>
        </authorList>
    </citation>
    <scope>NUCLEOTIDE SEQUENCE [LARGE SCALE GENOMIC DNA]</scope>
    <source>
        <strain evidence="1 2">Mercado 3170</strain>
    </source>
</reference>
<comment type="caution">
    <text evidence="1">The sequence shown here is derived from an EMBL/GenBank/DDBJ whole genome shotgun (WGS) entry which is preliminary data.</text>
</comment>
<accession>A0ABR4AJ78</accession>
<evidence type="ECO:0000313" key="1">
    <source>
        <dbReference type="EMBL" id="KAL2044866.1"/>
    </source>
</evidence>
<sequence length="149" mass="16869">MKSIEGPLVKRYSLSTDQRSFIYHEDLKYQSYQLHQTSVSAKQLKMTNTSSAMEANTSSAKEARLLPLTRSFCKQHPGTWTLANAVESPTGLPLSHDQVSTNPPSVLALPNNPKHLASQMDLIRDLTELLMEDRFQRVDGPEGWTSWFY</sequence>
<dbReference type="Proteomes" id="UP001590950">
    <property type="component" value="Unassembled WGS sequence"/>
</dbReference>
<name>A0ABR4AJ78_9LECA</name>
<evidence type="ECO:0000313" key="2">
    <source>
        <dbReference type="Proteomes" id="UP001590950"/>
    </source>
</evidence>
<gene>
    <name evidence="1" type="ORF">N7G274_002641</name>
</gene>
<organism evidence="1 2">
    <name type="scientific">Stereocaulon virgatum</name>
    <dbReference type="NCBI Taxonomy" id="373712"/>
    <lineage>
        <taxon>Eukaryota</taxon>
        <taxon>Fungi</taxon>
        <taxon>Dikarya</taxon>
        <taxon>Ascomycota</taxon>
        <taxon>Pezizomycotina</taxon>
        <taxon>Lecanoromycetes</taxon>
        <taxon>OSLEUM clade</taxon>
        <taxon>Lecanoromycetidae</taxon>
        <taxon>Lecanorales</taxon>
        <taxon>Lecanorineae</taxon>
        <taxon>Stereocaulaceae</taxon>
        <taxon>Stereocaulon</taxon>
    </lineage>
</organism>